<comment type="caution">
    <text evidence="1">The sequence shown here is derived from an EMBL/GenBank/DDBJ whole genome shotgun (WGS) entry which is preliminary data.</text>
</comment>
<accession>V6MA06</accession>
<sequence>MHPVLQAVIWDIAERVLDGMSRDEAIAQVANEHGLLAEDLHTLLQ</sequence>
<dbReference type="AlphaFoldDB" id="V6MA06"/>
<keyword evidence="2" id="KW-1185">Reference proteome</keyword>
<dbReference type="Proteomes" id="UP000017973">
    <property type="component" value="Unassembled WGS sequence"/>
</dbReference>
<dbReference type="HOGENOM" id="CLU_216242_0_0_9"/>
<name>V6MA06_9BACL</name>
<reference evidence="1 2" key="1">
    <citation type="journal article" date="2014" name="Genome Announc.">
        <title>Draft Genome Sequence of Brevibacillus panacihumi Strain W25, a Halotolerant Hydrocarbon-Degrading Bacterium.</title>
        <authorList>
            <person name="Wang X."/>
            <person name="Jin D."/>
            <person name="Zhou L."/>
            <person name="Wu L."/>
            <person name="An W."/>
            <person name="Chen Y."/>
            <person name="Zhao L."/>
        </authorList>
    </citation>
    <scope>NUCLEOTIDE SEQUENCE [LARGE SCALE GENOMIC DNA]</scope>
    <source>
        <strain evidence="1 2">W25</strain>
    </source>
</reference>
<organism evidence="1 2">
    <name type="scientific">Brevibacillus panacihumi W25</name>
    <dbReference type="NCBI Taxonomy" id="1408254"/>
    <lineage>
        <taxon>Bacteria</taxon>
        <taxon>Bacillati</taxon>
        <taxon>Bacillota</taxon>
        <taxon>Bacilli</taxon>
        <taxon>Bacillales</taxon>
        <taxon>Paenibacillaceae</taxon>
        <taxon>Brevibacillus</taxon>
    </lineage>
</organism>
<gene>
    <name evidence="1" type="ORF">T458_06145</name>
</gene>
<proteinExistence type="predicted"/>
<protein>
    <submittedName>
        <fullName evidence="1">Uncharacterized protein</fullName>
    </submittedName>
</protein>
<dbReference type="RefSeq" id="WP_023555273.1">
    <property type="nucleotide sequence ID" value="NZ_KI629787.1"/>
</dbReference>
<dbReference type="STRING" id="1408254.T458_06145"/>
<dbReference type="EMBL" id="AYJU01000003">
    <property type="protein sequence ID" value="EST55374.1"/>
    <property type="molecule type" value="Genomic_DNA"/>
</dbReference>
<evidence type="ECO:0000313" key="1">
    <source>
        <dbReference type="EMBL" id="EST55374.1"/>
    </source>
</evidence>
<evidence type="ECO:0000313" key="2">
    <source>
        <dbReference type="Proteomes" id="UP000017973"/>
    </source>
</evidence>